<sequence>MSAVLYLHGFLSSPLSVKAQQTRRYLSEQYPDIEFVCPELSNHPAQLQEQLLTLIAQNPALTQDGLKVIGSSMGGYLSTWLMEKFGGKAALINPAVRPFELLAGYLGDHINPYTKKQFTLQQSDIEHIKQLYVPDIANPAHFKVLLQTGDETLDYRLAVEHYQGADVVVEEGGDHSFVNYDQHLPAIMAFLLSV</sequence>
<dbReference type="PANTHER" id="PTHR35602">
    <property type="entry name" value="ESTERASE YQIA-RELATED"/>
    <property type="match status" value="1"/>
</dbReference>
<dbReference type="SUPFAM" id="SSF53474">
    <property type="entry name" value="alpha/beta-Hydrolases"/>
    <property type="match status" value="1"/>
</dbReference>
<dbReference type="STRING" id="634436.SAMN05216361_4392"/>
<dbReference type="EMBL" id="FQWD01000009">
    <property type="protein sequence ID" value="SHH36433.1"/>
    <property type="molecule type" value="Genomic_DNA"/>
</dbReference>
<dbReference type="AlphaFoldDB" id="A0A1M5SEU5"/>
<dbReference type="RefSeq" id="WP_073325308.1">
    <property type="nucleotide sequence ID" value="NZ_FQWD01000009.1"/>
</dbReference>
<dbReference type="Gene3D" id="3.40.50.1820">
    <property type="entry name" value="alpha/beta hydrolase"/>
    <property type="match status" value="1"/>
</dbReference>
<dbReference type="PANTHER" id="PTHR35602:SF3">
    <property type="entry name" value="ESTERASE YQIA"/>
    <property type="match status" value="1"/>
</dbReference>
<keyword evidence="2" id="KW-1185">Reference proteome</keyword>
<dbReference type="InterPro" id="IPR029058">
    <property type="entry name" value="AB_hydrolase_fold"/>
</dbReference>
<evidence type="ECO:0000313" key="2">
    <source>
        <dbReference type="Proteomes" id="UP000184520"/>
    </source>
</evidence>
<dbReference type="InterPro" id="IPR008886">
    <property type="entry name" value="UPF0227/Esterase_YqiA"/>
</dbReference>
<accession>A0A1M5SEU5</accession>
<evidence type="ECO:0008006" key="3">
    <source>
        <dbReference type="Google" id="ProtNLM"/>
    </source>
</evidence>
<dbReference type="Pfam" id="PF05728">
    <property type="entry name" value="UPF0227"/>
    <property type="match status" value="1"/>
</dbReference>
<reference evidence="2" key="1">
    <citation type="submission" date="2016-11" db="EMBL/GenBank/DDBJ databases">
        <authorList>
            <person name="Varghese N."/>
            <person name="Submissions S."/>
        </authorList>
    </citation>
    <scope>NUCLEOTIDE SEQUENCE [LARGE SCALE GENOMIC DNA]</scope>
    <source>
        <strain evidence="2">CGMCC 1.8995</strain>
    </source>
</reference>
<protein>
    <recommendedName>
        <fullName evidence="3">Esterase YqiA</fullName>
    </recommendedName>
</protein>
<dbReference type="Proteomes" id="UP000184520">
    <property type="component" value="Unassembled WGS sequence"/>
</dbReference>
<gene>
    <name evidence="1" type="ORF">SAMN05216361_4392</name>
</gene>
<organism evidence="1 2">
    <name type="scientific">Marisediminitalea aggregata</name>
    <dbReference type="NCBI Taxonomy" id="634436"/>
    <lineage>
        <taxon>Bacteria</taxon>
        <taxon>Pseudomonadati</taxon>
        <taxon>Pseudomonadota</taxon>
        <taxon>Gammaproteobacteria</taxon>
        <taxon>Alteromonadales</taxon>
        <taxon>Alteromonadaceae</taxon>
        <taxon>Marisediminitalea</taxon>
    </lineage>
</organism>
<evidence type="ECO:0000313" key="1">
    <source>
        <dbReference type="EMBL" id="SHH36433.1"/>
    </source>
</evidence>
<name>A0A1M5SEU5_9ALTE</name>
<proteinExistence type="predicted"/>
<dbReference type="OrthoDB" id="9814831at2"/>